<dbReference type="InterPro" id="IPR036640">
    <property type="entry name" value="ABC1_TM_sf"/>
</dbReference>
<dbReference type="GO" id="GO:0016887">
    <property type="term" value="F:ATP hydrolysis activity"/>
    <property type="evidence" value="ECO:0007669"/>
    <property type="project" value="InterPro"/>
</dbReference>
<dbReference type="FunFam" id="3.40.50.300:FF:000299">
    <property type="entry name" value="ABC transporter ATP-binding protein/permease"/>
    <property type="match status" value="1"/>
</dbReference>
<dbReference type="InterPro" id="IPR003593">
    <property type="entry name" value="AAA+_ATPase"/>
</dbReference>
<dbReference type="InterPro" id="IPR011527">
    <property type="entry name" value="ABC1_TM_dom"/>
</dbReference>
<evidence type="ECO:0000256" key="7">
    <source>
        <dbReference type="ARBA" id="ARBA00022840"/>
    </source>
</evidence>
<keyword evidence="6" id="KW-0378">Hydrolase</keyword>
<evidence type="ECO:0000259" key="11">
    <source>
        <dbReference type="PROSITE" id="PS50893"/>
    </source>
</evidence>
<dbReference type="PANTHER" id="PTHR24221:SF653">
    <property type="entry name" value="TRANSPORT ATP-BINDING PROTEIN CYDC"/>
    <property type="match status" value="1"/>
</dbReference>
<feature type="transmembrane region" description="Helical" evidence="10">
    <location>
        <begin position="55"/>
        <end position="76"/>
    </location>
</feature>
<dbReference type="PROSITE" id="PS00211">
    <property type="entry name" value="ABC_TRANSPORTER_1"/>
    <property type="match status" value="1"/>
</dbReference>
<dbReference type="SUPFAM" id="SSF90123">
    <property type="entry name" value="ABC transporter transmembrane region"/>
    <property type="match status" value="1"/>
</dbReference>
<feature type="transmembrane region" description="Helical" evidence="10">
    <location>
        <begin position="281"/>
        <end position="301"/>
    </location>
</feature>
<evidence type="ECO:0000256" key="9">
    <source>
        <dbReference type="ARBA" id="ARBA00023136"/>
    </source>
</evidence>
<keyword evidence="5" id="KW-0547">Nucleotide-binding</keyword>
<evidence type="ECO:0000256" key="4">
    <source>
        <dbReference type="ARBA" id="ARBA00022692"/>
    </source>
</evidence>
<feature type="transmembrane region" description="Helical" evidence="10">
    <location>
        <begin position="137"/>
        <end position="162"/>
    </location>
</feature>
<dbReference type="Gene3D" id="1.20.1560.10">
    <property type="entry name" value="ABC transporter type 1, transmembrane domain"/>
    <property type="match status" value="1"/>
</dbReference>
<dbReference type="AlphaFoldDB" id="A0A6N3DQL3"/>
<dbReference type="GO" id="GO:0140359">
    <property type="term" value="F:ABC-type transporter activity"/>
    <property type="evidence" value="ECO:0007669"/>
    <property type="project" value="InterPro"/>
</dbReference>
<dbReference type="PROSITE" id="PS50929">
    <property type="entry name" value="ABC_TM1F"/>
    <property type="match status" value="1"/>
</dbReference>
<feature type="transmembrane region" description="Helical" evidence="10">
    <location>
        <begin position="250"/>
        <end position="269"/>
    </location>
</feature>
<feature type="domain" description="ABC transporter" evidence="11">
    <location>
        <begin position="342"/>
        <end position="557"/>
    </location>
</feature>
<accession>A0A6N3DQL3</accession>
<keyword evidence="8 10" id="KW-1133">Transmembrane helix</keyword>
<proteinExistence type="predicted"/>
<dbReference type="SMART" id="SM00382">
    <property type="entry name" value="AAA"/>
    <property type="match status" value="1"/>
</dbReference>
<keyword evidence="6" id="KW-0788">Thiol protease</keyword>
<evidence type="ECO:0000256" key="3">
    <source>
        <dbReference type="ARBA" id="ARBA00022475"/>
    </source>
</evidence>
<dbReference type="GO" id="GO:0005886">
    <property type="term" value="C:plasma membrane"/>
    <property type="evidence" value="ECO:0007669"/>
    <property type="project" value="UniProtKB-SubCell"/>
</dbReference>
<name>A0A6N3DQL3_9FIRM</name>
<sequence length="558" mass="61390">MEQKRQSGFKIMLRLIKVLKPLAPIMMITISFGILGFLAATAITSFGMVAGADILGFNVGISASTAIKIVIACAILRGILRFIEQYSGHFIAFTILAILRDQVFKALRKLAPAKLESKEKGSLISIITSDIELLEVFYAHTVAPIAIGVVTSIIIACVLFAINPIFGALSVVFYLIVGYFIPVFSSKFAKQGGVEYRAAFADSNSYFLESLNGIKEILLFDKGEDRKNAINENSEKLHEKMGVIKGHEGIIRAFTDIVIMIAILTFLFVSIKLNEQGQITIGQGLVAIVTLASSFGPVVALSNLSNNLIQTFACAQRLFDILDEVPAVEDVEGETELSSKDIKVDNISFDYDNRENILKDLSIDIKKGDKVAIIGESGSGKSTLLKLMMRFWNVDKGEISIGNENLKTIPTKTLRKSQTLVSQDTFLFNDTILNNIKMGDRNASFEDVIKAAKKASIHEFIMKLPQGYETNVGELGGNLSSGEKQRMSMARAFLRNSDILILDEPTSNLDTLNEASILKTIDDECKDKTIVMVSHRKSSSAICNKRYGLENKKLVRIQ</sequence>
<reference evidence="13" key="1">
    <citation type="submission" date="2019-11" db="EMBL/GenBank/DDBJ databases">
        <authorList>
            <person name="Feng L."/>
        </authorList>
    </citation>
    <scope>NUCLEOTIDE SEQUENCE</scope>
    <source>
        <strain evidence="13">IbartlettiiLFYP30</strain>
    </source>
</reference>
<evidence type="ECO:0000256" key="5">
    <source>
        <dbReference type="ARBA" id="ARBA00022741"/>
    </source>
</evidence>
<dbReference type="PANTHER" id="PTHR24221">
    <property type="entry name" value="ATP-BINDING CASSETTE SUB-FAMILY B"/>
    <property type="match status" value="1"/>
</dbReference>
<keyword evidence="7 13" id="KW-0067">ATP-binding</keyword>
<dbReference type="InterPro" id="IPR017871">
    <property type="entry name" value="ABC_transporter-like_CS"/>
</dbReference>
<feature type="transmembrane region" description="Helical" evidence="10">
    <location>
        <begin position="21"/>
        <end position="43"/>
    </location>
</feature>
<dbReference type="Gene3D" id="3.40.50.300">
    <property type="entry name" value="P-loop containing nucleotide triphosphate hydrolases"/>
    <property type="match status" value="1"/>
</dbReference>
<dbReference type="Pfam" id="PF00005">
    <property type="entry name" value="ABC_tran"/>
    <property type="match status" value="1"/>
</dbReference>
<keyword evidence="9 10" id="KW-0472">Membrane</keyword>
<evidence type="ECO:0000256" key="6">
    <source>
        <dbReference type="ARBA" id="ARBA00022807"/>
    </source>
</evidence>
<comment type="subcellular location">
    <subcellularLocation>
        <location evidence="1">Cell membrane</location>
        <topology evidence="1">Multi-pass membrane protein</topology>
    </subcellularLocation>
</comment>
<evidence type="ECO:0000256" key="10">
    <source>
        <dbReference type="SAM" id="Phobius"/>
    </source>
</evidence>
<dbReference type="SUPFAM" id="SSF52540">
    <property type="entry name" value="P-loop containing nucleoside triphosphate hydrolases"/>
    <property type="match status" value="1"/>
</dbReference>
<dbReference type="InterPro" id="IPR003439">
    <property type="entry name" value="ABC_transporter-like_ATP-bd"/>
</dbReference>
<evidence type="ECO:0000313" key="13">
    <source>
        <dbReference type="EMBL" id="VYU31200.1"/>
    </source>
</evidence>
<dbReference type="InterPro" id="IPR039421">
    <property type="entry name" value="Type_1_exporter"/>
</dbReference>
<keyword evidence="2" id="KW-0813">Transport</keyword>
<dbReference type="GO" id="GO:0034040">
    <property type="term" value="F:ATPase-coupled lipid transmembrane transporter activity"/>
    <property type="evidence" value="ECO:0007669"/>
    <property type="project" value="TreeGrafter"/>
</dbReference>
<organism evidence="13">
    <name type="scientific">Intestinibacter bartlettii</name>
    <dbReference type="NCBI Taxonomy" id="261299"/>
    <lineage>
        <taxon>Bacteria</taxon>
        <taxon>Bacillati</taxon>
        <taxon>Bacillota</taxon>
        <taxon>Clostridia</taxon>
        <taxon>Peptostreptococcales</taxon>
        <taxon>Peptostreptococcaceae</taxon>
        <taxon>Intestinibacter</taxon>
    </lineage>
</organism>
<evidence type="ECO:0000256" key="1">
    <source>
        <dbReference type="ARBA" id="ARBA00004651"/>
    </source>
</evidence>
<dbReference type="GO" id="GO:0008234">
    <property type="term" value="F:cysteine-type peptidase activity"/>
    <property type="evidence" value="ECO:0007669"/>
    <property type="project" value="UniProtKB-KW"/>
</dbReference>
<keyword evidence="4 10" id="KW-0812">Transmembrane</keyword>
<keyword evidence="3" id="KW-1003">Cell membrane</keyword>
<dbReference type="RefSeq" id="WP_156531032.1">
    <property type="nucleotide sequence ID" value="NZ_CACRUE010000033.1"/>
</dbReference>
<dbReference type="Pfam" id="PF00664">
    <property type="entry name" value="ABC_membrane"/>
    <property type="match status" value="1"/>
</dbReference>
<evidence type="ECO:0000259" key="12">
    <source>
        <dbReference type="PROSITE" id="PS50929"/>
    </source>
</evidence>
<dbReference type="EMBL" id="CACRUE010000033">
    <property type="protein sequence ID" value="VYU31200.1"/>
    <property type="molecule type" value="Genomic_DNA"/>
</dbReference>
<dbReference type="GO" id="GO:0005524">
    <property type="term" value="F:ATP binding"/>
    <property type="evidence" value="ECO:0007669"/>
    <property type="project" value="UniProtKB-KW"/>
</dbReference>
<evidence type="ECO:0000256" key="2">
    <source>
        <dbReference type="ARBA" id="ARBA00022448"/>
    </source>
</evidence>
<evidence type="ECO:0000256" key="8">
    <source>
        <dbReference type="ARBA" id="ARBA00022989"/>
    </source>
</evidence>
<gene>
    <name evidence="13" type="ORF">IBLFYP30_02325</name>
</gene>
<dbReference type="PROSITE" id="PS50893">
    <property type="entry name" value="ABC_TRANSPORTER_2"/>
    <property type="match status" value="1"/>
</dbReference>
<keyword evidence="6" id="KW-0645">Protease</keyword>
<feature type="transmembrane region" description="Helical" evidence="10">
    <location>
        <begin position="168"/>
        <end position="189"/>
    </location>
</feature>
<protein>
    <submittedName>
        <fullName evidence="13">Putative ABC transporter ATP-binding protein</fullName>
    </submittedName>
</protein>
<feature type="domain" description="ABC transmembrane type-1" evidence="12">
    <location>
        <begin position="28"/>
        <end position="310"/>
    </location>
</feature>
<dbReference type="InterPro" id="IPR027417">
    <property type="entry name" value="P-loop_NTPase"/>
</dbReference>